<dbReference type="Pfam" id="PF00060">
    <property type="entry name" value="Lig_chan"/>
    <property type="match status" value="1"/>
</dbReference>
<dbReference type="InterPro" id="IPR019594">
    <property type="entry name" value="Glu/Gly-bd"/>
</dbReference>
<dbReference type="FunFam" id="3.40.190.10:FF:000240">
    <property type="entry name" value="Glutamate receptor ionotropic, kainate 2"/>
    <property type="match status" value="1"/>
</dbReference>
<dbReference type="Gene3D" id="3.40.190.10">
    <property type="entry name" value="Periplasmic binding protein-like II"/>
    <property type="match status" value="1"/>
</dbReference>
<name>A0A851Z1D3_9AVES</name>
<feature type="binding site" evidence="15">
    <location>
        <position position="646"/>
    </location>
    <ligand>
        <name>L-glutamate</name>
        <dbReference type="ChEBI" id="CHEBI:29985"/>
    </ligand>
</feature>
<evidence type="ECO:0000256" key="8">
    <source>
        <dbReference type="ARBA" id="ARBA00023136"/>
    </source>
</evidence>
<keyword evidence="11 18" id="KW-0628">Postsynaptic cell membrane</keyword>
<keyword evidence="2 18" id="KW-1003">Cell membrane</keyword>
<dbReference type="Gene3D" id="3.40.50.2300">
    <property type="match status" value="2"/>
</dbReference>
<dbReference type="InterPro" id="IPR001320">
    <property type="entry name" value="Iontro_rcpt_C"/>
</dbReference>
<dbReference type="Gene3D" id="1.10.287.70">
    <property type="match status" value="1"/>
</dbReference>
<keyword evidence="6 18" id="KW-0770">Synapse</keyword>
<keyword evidence="8 18" id="KW-0472">Membrane</keyword>
<keyword evidence="1 18" id="KW-0813">Transport</keyword>
<dbReference type="GO" id="GO:0015276">
    <property type="term" value="F:ligand-gated monoatomic ion channel activity"/>
    <property type="evidence" value="ECO:0007669"/>
    <property type="project" value="InterPro"/>
</dbReference>
<comment type="similarity">
    <text evidence="18">Belongs to the glutamate-gated ion channel (TC 1.A.10.1) family.</text>
</comment>
<feature type="domain" description="Ionotropic glutamate receptor L-glutamate and glycine-binding" evidence="20">
    <location>
        <begin position="398"/>
        <end position="463"/>
    </location>
</feature>
<keyword evidence="22" id="KW-1185">Reference proteome</keyword>
<feature type="domain" description="Ionotropic glutamate receptor C-terminal" evidence="19">
    <location>
        <begin position="388"/>
        <end position="757"/>
    </location>
</feature>
<evidence type="ECO:0000256" key="1">
    <source>
        <dbReference type="ARBA" id="ARBA00022448"/>
    </source>
</evidence>
<evidence type="ECO:0000256" key="11">
    <source>
        <dbReference type="ARBA" id="ARBA00023257"/>
    </source>
</evidence>
<dbReference type="GO" id="GO:0038023">
    <property type="term" value="F:signaling receptor activity"/>
    <property type="evidence" value="ECO:0007669"/>
    <property type="project" value="InterPro"/>
</dbReference>
<keyword evidence="5 18" id="KW-1133">Transmembrane helix</keyword>
<feature type="transmembrane region" description="Helical" evidence="18">
    <location>
        <begin position="595"/>
        <end position="617"/>
    </location>
</feature>
<evidence type="ECO:0000313" key="22">
    <source>
        <dbReference type="Proteomes" id="UP000648918"/>
    </source>
</evidence>
<evidence type="ECO:0000256" key="9">
    <source>
        <dbReference type="ARBA" id="ARBA00023170"/>
    </source>
</evidence>
<evidence type="ECO:0000256" key="10">
    <source>
        <dbReference type="ARBA" id="ARBA00023180"/>
    </source>
</evidence>
<evidence type="ECO:0000256" key="12">
    <source>
        <dbReference type="ARBA" id="ARBA00023286"/>
    </source>
</evidence>
<dbReference type="SMART" id="SM00918">
    <property type="entry name" value="Lig_chan-Glu_bd"/>
    <property type="match status" value="1"/>
</dbReference>
<keyword evidence="10" id="KW-0325">Glycoprotein</keyword>
<dbReference type="PRINTS" id="PR00177">
    <property type="entry name" value="NMDARECEPTOR"/>
</dbReference>
<feature type="disulfide bond" evidence="17">
    <location>
        <begin position="58"/>
        <end position="303"/>
    </location>
</feature>
<evidence type="ECO:0000259" key="19">
    <source>
        <dbReference type="SMART" id="SM00079"/>
    </source>
</evidence>
<feature type="binding site" evidence="15">
    <location>
        <position position="472"/>
    </location>
    <ligand>
        <name>L-glutamate</name>
        <dbReference type="ChEBI" id="CHEBI:29985"/>
    </ligand>
</feature>
<dbReference type="InterPro" id="IPR028082">
    <property type="entry name" value="Peripla_BP_I"/>
</dbReference>
<dbReference type="FunFam" id="3.40.190.10:FF:000210">
    <property type="entry name" value="Glutamate receptor ionotropic, kainate 1"/>
    <property type="match status" value="1"/>
</dbReference>
<dbReference type="Pfam" id="PF10613">
    <property type="entry name" value="Lig_chan-Glu_bd"/>
    <property type="match status" value="1"/>
</dbReference>
<protein>
    <recommendedName>
        <fullName evidence="18">Glutamate receptor</fullName>
    </recommendedName>
</protein>
<evidence type="ECO:0000256" key="17">
    <source>
        <dbReference type="PIRSR" id="PIRSR601508-3"/>
    </source>
</evidence>
<accession>A0A851Z1D3</accession>
<evidence type="ECO:0000256" key="18">
    <source>
        <dbReference type="RuleBase" id="RU367118"/>
    </source>
</evidence>
<feature type="non-terminal residue" evidence="21">
    <location>
        <position position="864"/>
    </location>
</feature>
<keyword evidence="17" id="KW-1015">Disulfide bond</keyword>
<feature type="transmembrane region" description="Helical" evidence="18">
    <location>
        <begin position="776"/>
        <end position="800"/>
    </location>
</feature>
<evidence type="ECO:0000256" key="7">
    <source>
        <dbReference type="ARBA" id="ARBA00023065"/>
    </source>
</evidence>
<dbReference type="OrthoDB" id="5984008at2759"/>
<sequence length="864" mass="97310">GGIFECVESGPMGAEELAFRFAVNTINRNRTLLPNTTLTYDTQKINLYDSFEASKKACDQLSLGVAAIFGPSHSSSANAVQSICNALGVPHIQTRWKHQVSDNKDSFYVSLYPDFSSLSRAILDLVQFFKWKTVTVVYDDSTGKAKTLDCVDVFTCTKKGRRGKKKMSPPLDERKHSVYFHCSLHAVHDCLPWELTGALAMGMMTEYYHYIFTTLDLFALDVEPYRYSGVNMTGFRILNTENTQVSSIIEKWSMERLQAPPKPDSGLLDGFMTTDAALMYDAVHVVSVAVQQFPQMTVSSLQCNRHKPWRFGTRFMSLIKEAHWEGLTGRITFNKTNGLRTDFDLDVISLKEEGLEKVGTWDPLSGLNMTENQKGKPANITDSLSNRSLIVTTILEEPYVMFKKSDKPLYGNDRFEGYCIDLLRELSTILGFSYEIRLVEDGKYGAQEDASGQWNGMVRELIDHKADLAVAPLAITYVREKVIDFSKPFMTLGISILYRKPNGTNPGVFSFLNPLSPDIWMYILLAYLGVSCVLFVIARFSPYEWYNPHPCNPDSDVVENNFTLLNSFWFGVGALMQQGSELMPKALSTRIVGGIWWFFTLIIISSYTANLAAFLTVERMESPIDSADDLAKQTKIEYGAVEDGATMTFFKKSKISTYDKMWAFMSSRRQSVLVKSNEEGIQRVLTSDYAFLMESTTIEFVTQRNCNLTQIGGLIDSKGYGVGTPMGSPYRDKITIAILQLQEEGKLHMMKEKWWRGNGCPEEESKEASALGVQNIGGIFIVLAAGLVLSVFVAVGEFLYKSKKNAQLEKRSFCSAMVEELRMSLKCQRRLKHKPQAPVIVKTEEVINMHTFNDRRLPGKETMA</sequence>
<evidence type="ECO:0000259" key="20">
    <source>
        <dbReference type="SMART" id="SM00918"/>
    </source>
</evidence>
<dbReference type="FunFam" id="3.40.50.2300:FF:000007">
    <property type="entry name" value="Putative glutamate receptor ionotropic kainate 1"/>
    <property type="match status" value="1"/>
</dbReference>
<comment type="caution">
    <text evidence="21">The sequence shown here is derived from an EMBL/GenBank/DDBJ whole genome shotgun (WGS) entry which is preliminary data.</text>
</comment>
<organism evidence="21 22">
    <name type="scientific">Halcyon senegalensis</name>
    <dbReference type="NCBI Taxonomy" id="342381"/>
    <lineage>
        <taxon>Eukaryota</taxon>
        <taxon>Metazoa</taxon>
        <taxon>Chordata</taxon>
        <taxon>Craniata</taxon>
        <taxon>Vertebrata</taxon>
        <taxon>Euteleostomi</taxon>
        <taxon>Archelosauria</taxon>
        <taxon>Archosauria</taxon>
        <taxon>Dinosauria</taxon>
        <taxon>Saurischia</taxon>
        <taxon>Theropoda</taxon>
        <taxon>Coelurosauria</taxon>
        <taxon>Aves</taxon>
        <taxon>Neognathae</taxon>
        <taxon>Neoaves</taxon>
        <taxon>Telluraves</taxon>
        <taxon>Coraciimorphae</taxon>
        <taxon>Coraciiformes</taxon>
        <taxon>Alcedinidae</taxon>
        <taxon>Halcyon</taxon>
    </lineage>
</organism>
<evidence type="ECO:0000256" key="4">
    <source>
        <dbReference type="ARBA" id="ARBA00022692"/>
    </source>
</evidence>
<feature type="site" description="Interaction with the cone snail toxin Con-ikot-ikot" evidence="16">
    <location>
        <position position="651"/>
    </location>
</feature>
<comment type="function">
    <text evidence="18">Receptor for glutamate that functions as a ligand-gated ion channel in the central nervous system and plays an important role in excitatory synaptic transmission. L-glutamate acts as an excitatory neurotransmitter at many synapses in the central nervous system.</text>
</comment>
<evidence type="ECO:0000256" key="16">
    <source>
        <dbReference type="PIRSR" id="PIRSR601508-2"/>
    </source>
</evidence>
<keyword evidence="13 18" id="KW-0407">Ion channel</keyword>
<dbReference type="FunFam" id="1.10.287.70:FF:000010">
    <property type="entry name" value="Putative glutamate receptor ionotropic kainate 1"/>
    <property type="match status" value="1"/>
</dbReference>
<dbReference type="PANTHER" id="PTHR18966">
    <property type="entry name" value="IONOTROPIC GLUTAMATE RECEPTOR"/>
    <property type="match status" value="1"/>
</dbReference>
<keyword evidence="4 18" id="KW-0812">Transmembrane</keyword>
<keyword evidence="3" id="KW-0597">Phosphoprotein</keyword>
<dbReference type="SUPFAM" id="SSF53850">
    <property type="entry name" value="Periplasmic binding protein-like II"/>
    <property type="match status" value="1"/>
</dbReference>
<feature type="transmembrane region" description="Helical" evidence="18">
    <location>
        <begin position="519"/>
        <end position="538"/>
    </location>
</feature>
<evidence type="ECO:0000256" key="13">
    <source>
        <dbReference type="ARBA" id="ARBA00023303"/>
    </source>
</evidence>
<feature type="binding site" evidence="15">
    <location>
        <position position="694"/>
    </location>
    <ligand>
        <name>L-glutamate</name>
        <dbReference type="ChEBI" id="CHEBI:29985"/>
    </ligand>
</feature>
<evidence type="ECO:0000256" key="2">
    <source>
        <dbReference type="ARBA" id="ARBA00022475"/>
    </source>
</evidence>
<dbReference type="InterPro" id="IPR001828">
    <property type="entry name" value="ANF_lig-bd_rcpt"/>
</dbReference>
<evidence type="ECO:0000256" key="5">
    <source>
        <dbReference type="ARBA" id="ARBA00022989"/>
    </source>
</evidence>
<evidence type="ECO:0000256" key="14">
    <source>
        <dbReference type="ARBA" id="ARBA00034104"/>
    </source>
</evidence>
<dbReference type="GO" id="GO:0045211">
    <property type="term" value="C:postsynaptic membrane"/>
    <property type="evidence" value="ECO:0007669"/>
    <property type="project" value="UniProtKB-SubCell"/>
</dbReference>
<dbReference type="SMART" id="SM00079">
    <property type="entry name" value="PBPe"/>
    <property type="match status" value="1"/>
</dbReference>
<feature type="disulfide bond" evidence="17">
    <location>
        <begin position="706"/>
        <end position="760"/>
    </location>
</feature>
<reference evidence="21" key="1">
    <citation type="submission" date="2019-09" db="EMBL/GenBank/DDBJ databases">
        <title>Bird 10,000 Genomes (B10K) Project - Family phase.</title>
        <authorList>
            <person name="Zhang G."/>
        </authorList>
    </citation>
    <scope>NUCLEOTIDE SEQUENCE</scope>
    <source>
        <strain evidence="21">B10K-DU-024-03</strain>
        <tissue evidence="21">Muscle</tissue>
    </source>
</reference>
<keyword evidence="9 18" id="KW-0675">Receptor</keyword>
<dbReference type="EMBL" id="WBNJ01000309">
    <property type="protein sequence ID" value="NXD83968.1"/>
    <property type="molecule type" value="Genomic_DNA"/>
</dbReference>
<keyword evidence="7 18" id="KW-0406">Ion transport</keyword>
<dbReference type="CDD" id="cd06382">
    <property type="entry name" value="PBP1_iGluR_Kainate"/>
    <property type="match status" value="1"/>
</dbReference>
<dbReference type="SUPFAM" id="SSF53822">
    <property type="entry name" value="Periplasmic binding protein-like I"/>
    <property type="match status" value="1"/>
</dbReference>
<dbReference type="Pfam" id="PF01094">
    <property type="entry name" value="ANF_receptor"/>
    <property type="match status" value="1"/>
</dbReference>
<proteinExistence type="inferred from homology"/>
<feature type="site" description="Crucial to convey clamshell closure to channel opening" evidence="16">
    <location>
        <position position="624"/>
    </location>
</feature>
<dbReference type="InterPro" id="IPR015683">
    <property type="entry name" value="Ionotropic_Glu_rcpt"/>
</dbReference>
<dbReference type="Proteomes" id="UP000648918">
    <property type="component" value="Unassembled WGS sequence"/>
</dbReference>
<keyword evidence="12 18" id="KW-1071">Ligand-gated ion channel</keyword>
<feature type="binding site" evidence="15">
    <location>
        <position position="479"/>
    </location>
    <ligand>
        <name>L-glutamate</name>
        <dbReference type="ChEBI" id="CHEBI:29985"/>
    </ligand>
</feature>
<dbReference type="InterPro" id="IPR001508">
    <property type="entry name" value="Iono_Glu_rcpt_met"/>
</dbReference>
<evidence type="ECO:0000313" key="21">
    <source>
        <dbReference type="EMBL" id="NXD83968.1"/>
    </source>
</evidence>
<gene>
    <name evidence="21" type="primary">Grik2</name>
    <name evidence="21" type="ORF">HALSEN_R05552</name>
</gene>
<dbReference type="AlphaFoldDB" id="A0A851Z1D3"/>
<comment type="subcellular location">
    <subcellularLocation>
        <location evidence="14 18">Postsynaptic cell membrane</location>
        <topology evidence="14 18">Multi-pass membrane protein</topology>
    </subcellularLocation>
</comment>
<evidence type="ECO:0000256" key="6">
    <source>
        <dbReference type="ARBA" id="ARBA00023018"/>
    </source>
</evidence>
<evidence type="ECO:0000256" key="3">
    <source>
        <dbReference type="ARBA" id="ARBA00022553"/>
    </source>
</evidence>
<feature type="non-terminal residue" evidence="21">
    <location>
        <position position="1"/>
    </location>
</feature>
<evidence type="ECO:0000256" key="15">
    <source>
        <dbReference type="PIRSR" id="PIRSR601508-1"/>
    </source>
</evidence>